<dbReference type="STRING" id="742152.A0A2H3JR98"/>
<feature type="compositionally biased region" description="Basic and acidic residues" evidence="1">
    <location>
        <begin position="368"/>
        <end position="392"/>
    </location>
</feature>
<reference evidence="2 3" key="1">
    <citation type="journal article" date="2012" name="Science">
        <title>The Paleozoic origin of enzymatic lignin decomposition reconstructed from 31 fungal genomes.</title>
        <authorList>
            <person name="Floudas D."/>
            <person name="Binder M."/>
            <person name="Riley R."/>
            <person name="Barry K."/>
            <person name="Blanchette R.A."/>
            <person name="Henrissat B."/>
            <person name="Martinez A.T."/>
            <person name="Otillar R."/>
            <person name="Spatafora J.W."/>
            <person name="Yadav J.S."/>
            <person name="Aerts A."/>
            <person name="Benoit I."/>
            <person name="Boyd A."/>
            <person name="Carlson A."/>
            <person name="Copeland A."/>
            <person name="Coutinho P.M."/>
            <person name="de Vries R.P."/>
            <person name="Ferreira P."/>
            <person name="Findley K."/>
            <person name="Foster B."/>
            <person name="Gaskell J."/>
            <person name="Glotzer D."/>
            <person name="Gorecki P."/>
            <person name="Heitman J."/>
            <person name="Hesse C."/>
            <person name="Hori C."/>
            <person name="Igarashi K."/>
            <person name="Jurgens J.A."/>
            <person name="Kallen N."/>
            <person name="Kersten P."/>
            <person name="Kohler A."/>
            <person name="Kuees U."/>
            <person name="Kumar T.K.A."/>
            <person name="Kuo A."/>
            <person name="LaButti K."/>
            <person name="Larrondo L.F."/>
            <person name="Lindquist E."/>
            <person name="Ling A."/>
            <person name="Lombard V."/>
            <person name="Lucas S."/>
            <person name="Lundell T."/>
            <person name="Martin R."/>
            <person name="McLaughlin D.J."/>
            <person name="Morgenstern I."/>
            <person name="Morin E."/>
            <person name="Murat C."/>
            <person name="Nagy L.G."/>
            <person name="Nolan M."/>
            <person name="Ohm R.A."/>
            <person name="Patyshakuliyeva A."/>
            <person name="Rokas A."/>
            <person name="Ruiz-Duenas F.J."/>
            <person name="Sabat G."/>
            <person name="Salamov A."/>
            <person name="Samejima M."/>
            <person name="Schmutz J."/>
            <person name="Slot J.C."/>
            <person name="St John F."/>
            <person name="Stenlid J."/>
            <person name="Sun H."/>
            <person name="Sun S."/>
            <person name="Syed K."/>
            <person name="Tsang A."/>
            <person name="Wiebenga A."/>
            <person name="Young D."/>
            <person name="Pisabarro A."/>
            <person name="Eastwood D.C."/>
            <person name="Martin F."/>
            <person name="Cullen D."/>
            <person name="Grigoriev I.V."/>
            <person name="Hibbett D.S."/>
        </authorList>
    </citation>
    <scope>NUCLEOTIDE SEQUENCE [LARGE SCALE GENOMIC DNA]</scope>
    <source>
        <strain evidence="2 3">MD-104</strain>
    </source>
</reference>
<evidence type="ECO:0000256" key="1">
    <source>
        <dbReference type="SAM" id="MobiDB-lite"/>
    </source>
</evidence>
<feature type="region of interest" description="Disordered" evidence="1">
    <location>
        <begin position="34"/>
        <end position="160"/>
    </location>
</feature>
<keyword evidence="3" id="KW-1185">Reference proteome</keyword>
<dbReference type="EMBL" id="KB468168">
    <property type="protein sequence ID" value="PCH44676.1"/>
    <property type="molecule type" value="Genomic_DNA"/>
</dbReference>
<protein>
    <submittedName>
        <fullName evidence="2">Uncharacterized protein</fullName>
    </submittedName>
</protein>
<dbReference type="AlphaFoldDB" id="A0A2H3JR98"/>
<feature type="compositionally biased region" description="Polar residues" evidence="1">
    <location>
        <begin position="62"/>
        <end position="77"/>
    </location>
</feature>
<feature type="compositionally biased region" description="Polar residues" evidence="1">
    <location>
        <begin position="107"/>
        <end position="118"/>
    </location>
</feature>
<sequence length="413" mass="46337">MEYSYETPNVDFRTQSQSDQYVYKSRNPFVQSVEAGQHAQQATKGEEDLPPYESVRHEDIQTSESTHALTHTQNFSLPHSAPEHRHYSSHQQQYSPGNIQPPYFPPQVSSETPTTSSRPYAVPALPGPSPHRRDTYAPSNVASSSAGRQAAPSSSQEAGFGQKLKHFAAGDSVRSLLDPPPPGFLRRLPRNLPYTPFRPAVLIGRGTKLSSGFPPLAPQCATVPHPFSTHGVVEEDWRRFVHDIGAAASLSGTERVVAAVAPLPLHLTIVGGFVVSKVIEKRMKHNKVATIGELIDTWNQKYFHPRYMHVVLARGCVAYSGSPNDSLPDMPGQRIIHIGHHDNGDNFSDDSSSSFSNDNPQSKGERRKQREQERHDRKEHRREDKAHKQEEKRRRKESKKQNFRLVVSYKVNN</sequence>
<proteinExistence type="predicted"/>
<dbReference type="Proteomes" id="UP000218811">
    <property type="component" value="Unassembled WGS sequence"/>
</dbReference>
<name>A0A2H3JR98_WOLCO</name>
<dbReference type="Pfam" id="PF15496">
    <property type="entry name" value="DUF4646"/>
    <property type="match status" value="1"/>
</dbReference>
<accession>A0A2H3JR98</accession>
<dbReference type="OMA" id="MEHEPED"/>
<evidence type="ECO:0000313" key="2">
    <source>
        <dbReference type="EMBL" id="PCH44676.1"/>
    </source>
</evidence>
<evidence type="ECO:0000313" key="3">
    <source>
        <dbReference type="Proteomes" id="UP000218811"/>
    </source>
</evidence>
<gene>
    <name evidence="2" type="ORF">WOLCODRAFT_165316</name>
</gene>
<feature type="compositionally biased region" description="Polar residues" evidence="1">
    <location>
        <begin position="137"/>
        <end position="157"/>
    </location>
</feature>
<organism evidence="2 3">
    <name type="scientific">Wolfiporia cocos (strain MD-104)</name>
    <name type="common">Brown rot fungus</name>
    <dbReference type="NCBI Taxonomy" id="742152"/>
    <lineage>
        <taxon>Eukaryota</taxon>
        <taxon>Fungi</taxon>
        <taxon>Dikarya</taxon>
        <taxon>Basidiomycota</taxon>
        <taxon>Agaricomycotina</taxon>
        <taxon>Agaricomycetes</taxon>
        <taxon>Polyporales</taxon>
        <taxon>Phaeolaceae</taxon>
        <taxon>Wolfiporia</taxon>
    </lineage>
</organism>
<dbReference type="OrthoDB" id="5314275at2759"/>
<dbReference type="InterPro" id="IPR028018">
    <property type="entry name" value="DUF4646"/>
</dbReference>
<feature type="region of interest" description="Disordered" evidence="1">
    <location>
        <begin position="328"/>
        <end position="413"/>
    </location>
</feature>
<feature type="compositionally biased region" description="Low complexity" evidence="1">
    <location>
        <begin position="345"/>
        <end position="359"/>
    </location>
</feature>
<feature type="compositionally biased region" description="Basic residues" evidence="1">
    <location>
        <begin position="393"/>
        <end position="402"/>
    </location>
</feature>
<feature type="compositionally biased region" description="Polar residues" evidence="1">
    <location>
        <begin position="89"/>
        <end position="98"/>
    </location>
</feature>